<dbReference type="InterPro" id="IPR000742">
    <property type="entry name" value="EGF"/>
</dbReference>
<dbReference type="GO" id="GO:0048263">
    <property type="term" value="P:determination of dorsal identity"/>
    <property type="evidence" value="ECO:0007669"/>
    <property type="project" value="EnsemblMetazoa"/>
</dbReference>
<organism evidence="5 6">
    <name type="scientific">Drosophila ananassae</name>
    <name type="common">Fruit fly</name>
    <dbReference type="NCBI Taxonomy" id="7217"/>
    <lineage>
        <taxon>Eukaryota</taxon>
        <taxon>Metazoa</taxon>
        <taxon>Ecdysozoa</taxon>
        <taxon>Arthropoda</taxon>
        <taxon>Hexapoda</taxon>
        <taxon>Insecta</taxon>
        <taxon>Pterygota</taxon>
        <taxon>Neoptera</taxon>
        <taxon>Endopterygota</taxon>
        <taxon>Diptera</taxon>
        <taxon>Brachycera</taxon>
        <taxon>Muscomorpha</taxon>
        <taxon>Ephydroidea</taxon>
        <taxon>Drosophilidae</taxon>
        <taxon>Drosophila</taxon>
        <taxon>Sophophora</taxon>
    </lineage>
</organism>
<evidence type="ECO:0000256" key="3">
    <source>
        <dbReference type="SAM" id="Phobius"/>
    </source>
</evidence>
<accession>B3MLV9</accession>
<dbReference type="Gene3D" id="2.10.25.10">
    <property type="entry name" value="Laminin"/>
    <property type="match status" value="1"/>
</dbReference>
<dbReference type="SMART" id="SM00181">
    <property type="entry name" value="EGF"/>
    <property type="match status" value="1"/>
</dbReference>
<evidence type="ECO:0000259" key="4">
    <source>
        <dbReference type="PROSITE" id="PS50026"/>
    </source>
</evidence>
<dbReference type="AlphaFoldDB" id="B3MLV9"/>
<keyword evidence="3" id="KW-1133">Transmembrane helix</keyword>
<feature type="compositionally biased region" description="Low complexity" evidence="2">
    <location>
        <begin position="167"/>
        <end position="182"/>
    </location>
</feature>
<dbReference type="EMBL" id="CH902620">
    <property type="protein sequence ID" value="EDV31787.2"/>
    <property type="molecule type" value="Genomic_DNA"/>
</dbReference>
<dbReference type="InParanoid" id="B3MLV9"/>
<dbReference type="PANTHER" id="PTHR12332:SF1">
    <property type="entry name" value="KEREN-RELATED"/>
    <property type="match status" value="1"/>
</dbReference>
<dbReference type="KEGG" id="dan:6497201"/>
<dbReference type="GO" id="GO:0007173">
    <property type="term" value="P:epidermal growth factor receptor signaling pathway"/>
    <property type="evidence" value="ECO:0007669"/>
    <property type="project" value="EnsemblMetazoa"/>
</dbReference>
<dbReference type="GO" id="GO:0005615">
    <property type="term" value="C:extracellular space"/>
    <property type="evidence" value="ECO:0007669"/>
    <property type="project" value="EnsemblMetazoa"/>
</dbReference>
<dbReference type="GO" id="GO:0007310">
    <property type="term" value="P:oocyte dorsal/ventral axis specification"/>
    <property type="evidence" value="ECO:0007669"/>
    <property type="project" value="EnsemblMetazoa"/>
</dbReference>
<dbReference type="PROSITE" id="PS00022">
    <property type="entry name" value="EGF_1"/>
    <property type="match status" value="1"/>
</dbReference>
<dbReference type="PANTHER" id="PTHR12332">
    <property type="entry name" value="KEREN-RELATED"/>
    <property type="match status" value="1"/>
</dbReference>
<dbReference type="InterPro" id="IPR043403">
    <property type="entry name" value="Gurken/Spitz"/>
</dbReference>
<dbReference type="GeneID" id="6497201"/>
<name>B3MLV9_DROAN</name>
<feature type="region of interest" description="Disordered" evidence="2">
    <location>
        <begin position="167"/>
        <end position="204"/>
    </location>
</feature>
<feature type="compositionally biased region" description="Low complexity" evidence="2">
    <location>
        <begin position="190"/>
        <end position="204"/>
    </location>
</feature>
<dbReference type="GO" id="GO:0048018">
    <property type="term" value="F:receptor ligand activity"/>
    <property type="evidence" value="ECO:0007669"/>
    <property type="project" value="EnsemblMetazoa"/>
</dbReference>
<feature type="disulfide bond" evidence="1">
    <location>
        <begin position="252"/>
        <end position="261"/>
    </location>
</feature>
<dbReference type="GO" id="GO:0007474">
    <property type="term" value="P:imaginal disc-derived wing vein specification"/>
    <property type="evidence" value="ECO:0007669"/>
    <property type="project" value="EnsemblMetazoa"/>
</dbReference>
<dbReference type="Proteomes" id="UP000007801">
    <property type="component" value="Unassembled WGS sequence"/>
</dbReference>
<dbReference type="GO" id="GO:0005886">
    <property type="term" value="C:plasma membrane"/>
    <property type="evidence" value="ECO:0007669"/>
    <property type="project" value="EnsemblMetazoa"/>
</dbReference>
<evidence type="ECO:0000256" key="2">
    <source>
        <dbReference type="SAM" id="MobiDB-lite"/>
    </source>
</evidence>
<keyword evidence="6" id="KW-1185">Reference proteome</keyword>
<dbReference type="GO" id="GO:0046843">
    <property type="term" value="P:dorsal appendage formation"/>
    <property type="evidence" value="ECO:0007669"/>
    <property type="project" value="EnsemblMetazoa"/>
</dbReference>
<dbReference type="GO" id="GO:0005154">
    <property type="term" value="F:epidermal growth factor receptor binding"/>
    <property type="evidence" value="ECO:0007669"/>
    <property type="project" value="EnsemblMetazoa"/>
</dbReference>
<keyword evidence="3" id="KW-0812">Transmembrane</keyword>
<evidence type="ECO:0000256" key="1">
    <source>
        <dbReference type="PROSITE-ProRule" id="PRU00076"/>
    </source>
</evidence>
<feature type="domain" description="EGF-like" evidence="4">
    <location>
        <begin position="217"/>
        <end position="262"/>
    </location>
</feature>
<dbReference type="HOGENOM" id="CLU_880737_0_0_1"/>
<dbReference type="SMR" id="B3MLV9"/>
<protein>
    <recommendedName>
        <fullName evidence="4">EGF-like domain-containing protein</fullName>
    </recommendedName>
</protein>
<dbReference type="CDD" id="cd00054">
    <property type="entry name" value="EGF_CA"/>
    <property type="match status" value="1"/>
</dbReference>
<reference evidence="5 6" key="1">
    <citation type="journal article" date="2007" name="Nature">
        <title>Evolution of genes and genomes on the Drosophila phylogeny.</title>
        <authorList>
            <consortium name="Drosophila 12 Genomes Consortium"/>
            <person name="Clark A.G."/>
            <person name="Eisen M.B."/>
            <person name="Smith D.R."/>
            <person name="Bergman C.M."/>
            <person name="Oliver B."/>
            <person name="Markow T.A."/>
            <person name="Kaufman T.C."/>
            <person name="Kellis M."/>
            <person name="Gelbart W."/>
            <person name="Iyer V.N."/>
            <person name="Pollard D.A."/>
            <person name="Sackton T.B."/>
            <person name="Larracuente A.M."/>
            <person name="Singh N.D."/>
            <person name="Abad J.P."/>
            <person name="Abt D.N."/>
            <person name="Adryan B."/>
            <person name="Aguade M."/>
            <person name="Akashi H."/>
            <person name="Anderson W.W."/>
            <person name="Aquadro C.F."/>
            <person name="Ardell D.H."/>
            <person name="Arguello R."/>
            <person name="Artieri C.G."/>
            <person name="Barbash D.A."/>
            <person name="Barker D."/>
            <person name="Barsanti P."/>
            <person name="Batterham P."/>
            <person name="Batzoglou S."/>
            <person name="Begun D."/>
            <person name="Bhutkar A."/>
            <person name="Blanco E."/>
            <person name="Bosak S.A."/>
            <person name="Bradley R.K."/>
            <person name="Brand A.D."/>
            <person name="Brent M.R."/>
            <person name="Brooks A.N."/>
            <person name="Brown R.H."/>
            <person name="Butlin R.K."/>
            <person name="Caggese C."/>
            <person name="Calvi B.R."/>
            <person name="Bernardo de Carvalho A."/>
            <person name="Caspi A."/>
            <person name="Castrezana S."/>
            <person name="Celniker S.E."/>
            <person name="Chang J.L."/>
            <person name="Chapple C."/>
            <person name="Chatterji S."/>
            <person name="Chinwalla A."/>
            <person name="Civetta A."/>
            <person name="Clifton S.W."/>
            <person name="Comeron J.M."/>
            <person name="Costello J.C."/>
            <person name="Coyne J.A."/>
            <person name="Daub J."/>
            <person name="David R.G."/>
            <person name="Delcher A.L."/>
            <person name="Delehaunty K."/>
            <person name="Do C.B."/>
            <person name="Ebling H."/>
            <person name="Edwards K."/>
            <person name="Eickbush T."/>
            <person name="Evans J.D."/>
            <person name="Filipski A."/>
            <person name="Findeiss S."/>
            <person name="Freyhult E."/>
            <person name="Fulton L."/>
            <person name="Fulton R."/>
            <person name="Garcia A.C."/>
            <person name="Gardiner A."/>
            <person name="Garfield D.A."/>
            <person name="Garvin B.E."/>
            <person name="Gibson G."/>
            <person name="Gilbert D."/>
            <person name="Gnerre S."/>
            <person name="Godfrey J."/>
            <person name="Good R."/>
            <person name="Gotea V."/>
            <person name="Gravely B."/>
            <person name="Greenberg A.J."/>
            <person name="Griffiths-Jones S."/>
            <person name="Gross S."/>
            <person name="Guigo R."/>
            <person name="Gustafson E.A."/>
            <person name="Haerty W."/>
            <person name="Hahn M.W."/>
            <person name="Halligan D.L."/>
            <person name="Halpern A.L."/>
            <person name="Halter G.M."/>
            <person name="Han M.V."/>
            <person name="Heger A."/>
            <person name="Hillier L."/>
            <person name="Hinrichs A.S."/>
            <person name="Holmes I."/>
            <person name="Hoskins R.A."/>
            <person name="Hubisz M.J."/>
            <person name="Hultmark D."/>
            <person name="Huntley M.A."/>
            <person name="Jaffe D.B."/>
            <person name="Jagadeeshan S."/>
            <person name="Jeck W.R."/>
            <person name="Johnson J."/>
            <person name="Jones C.D."/>
            <person name="Jordan W.C."/>
            <person name="Karpen G.H."/>
            <person name="Kataoka E."/>
            <person name="Keightley P.D."/>
            <person name="Kheradpour P."/>
            <person name="Kirkness E.F."/>
            <person name="Koerich L.B."/>
            <person name="Kristiansen K."/>
            <person name="Kudrna D."/>
            <person name="Kulathinal R.J."/>
            <person name="Kumar S."/>
            <person name="Kwok R."/>
            <person name="Lander E."/>
            <person name="Langley C.H."/>
            <person name="Lapoint R."/>
            <person name="Lazzaro B.P."/>
            <person name="Lee S.J."/>
            <person name="Levesque L."/>
            <person name="Li R."/>
            <person name="Lin C.F."/>
            <person name="Lin M.F."/>
            <person name="Lindblad-Toh K."/>
            <person name="Llopart A."/>
            <person name="Long M."/>
            <person name="Low L."/>
            <person name="Lozovsky E."/>
            <person name="Lu J."/>
            <person name="Luo M."/>
            <person name="Machado C.A."/>
            <person name="Makalowski W."/>
            <person name="Marzo M."/>
            <person name="Matsuda M."/>
            <person name="Matzkin L."/>
            <person name="McAllister B."/>
            <person name="McBride C.S."/>
            <person name="McKernan B."/>
            <person name="McKernan K."/>
            <person name="Mendez-Lago M."/>
            <person name="Minx P."/>
            <person name="Mollenhauer M.U."/>
            <person name="Montooth K."/>
            <person name="Mount S.M."/>
            <person name="Mu X."/>
            <person name="Myers E."/>
            <person name="Negre B."/>
            <person name="Newfeld S."/>
            <person name="Nielsen R."/>
            <person name="Noor M.A."/>
            <person name="O'Grady P."/>
            <person name="Pachter L."/>
            <person name="Papaceit M."/>
            <person name="Parisi M.J."/>
            <person name="Parisi M."/>
            <person name="Parts L."/>
            <person name="Pedersen J.S."/>
            <person name="Pesole G."/>
            <person name="Phillippy A.M."/>
            <person name="Ponting C.P."/>
            <person name="Pop M."/>
            <person name="Porcelli D."/>
            <person name="Powell J.R."/>
            <person name="Prohaska S."/>
            <person name="Pruitt K."/>
            <person name="Puig M."/>
            <person name="Quesneville H."/>
            <person name="Ram K.R."/>
            <person name="Rand D."/>
            <person name="Rasmussen M.D."/>
            <person name="Reed L.K."/>
            <person name="Reenan R."/>
            <person name="Reily A."/>
            <person name="Remington K.A."/>
            <person name="Rieger T.T."/>
            <person name="Ritchie M.G."/>
            <person name="Robin C."/>
            <person name="Rogers Y.H."/>
            <person name="Rohde C."/>
            <person name="Rozas J."/>
            <person name="Rubenfield M.J."/>
            <person name="Ruiz A."/>
            <person name="Russo S."/>
            <person name="Salzberg S.L."/>
            <person name="Sanchez-Gracia A."/>
            <person name="Saranga D.J."/>
            <person name="Sato H."/>
            <person name="Schaeffer S.W."/>
            <person name="Schatz M.C."/>
            <person name="Schlenke T."/>
            <person name="Schwartz R."/>
            <person name="Segarra C."/>
            <person name="Singh R.S."/>
            <person name="Sirot L."/>
            <person name="Sirota M."/>
            <person name="Sisneros N.B."/>
            <person name="Smith C.D."/>
            <person name="Smith T.F."/>
            <person name="Spieth J."/>
            <person name="Stage D.E."/>
            <person name="Stark A."/>
            <person name="Stephan W."/>
            <person name="Strausberg R.L."/>
            <person name="Strempel S."/>
            <person name="Sturgill D."/>
            <person name="Sutton G."/>
            <person name="Sutton G.G."/>
            <person name="Tao W."/>
            <person name="Teichmann S."/>
            <person name="Tobari Y.N."/>
            <person name="Tomimura Y."/>
            <person name="Tsolas J.M."/>
            <person name="Valente V.L."/>
            <person name="Venter E."/>
            <person name="Venter J.C."/>
            <person name="Vicario S."/>
            <person name="Vieira F.G."/>
            <person name="Vilella A.J."/>
            <person name="Villasante A."/>
            <person name="Walenz B."/>
            <person name="Wang J."/>
            <person name="Wasserman M."/>
            <person name="Watts T."/>
            <person name="Wilson D."/>
            <person name="Wilson R.K."/>
            <person name="Wing R.A."/>
            <person name="Wolfner M.F."/>
            <person name="Wong A."/>
            <person name="Wong G.K."/>
            <person name="Wu C.I."/>
            <person name="Wu G."/>
            <person name="Yamamoto D."/>
            <person name="Yang H.P."/>
            <person name="Yang S.P."/>
            <person name="Yorke J.A."/>
            <person name="Yoshida K."/>
            <person name="Zdobnov E."/>
            <person name="Zhang P."/>
            <person name="Zhang Y."/>
            <person name="Zimin A.V."/>
            <person name="Baldwin J."/>
            <person name="Abdouelleil A."/>
            <person name="Abdulkadir J."/>
            <person name="Abebe A."/>
            <person name="Abera B."/>
            <person name="Abreu J."/>
            <person name="Acer S.C."/>
            <person name="Aftuck L."/>
            <person name="Alexander A."/>
            <person name="An P."/>
            <person name="Anderson E."/>
            <person name="Anderson S."/>
            <person name="Arachi H."/>
            <person name="Azer M."/>
            <person name="Bachantsang P."/>
            <person name="Barry A."/>
            <person name="Bayul T."/>
            <person name="Berlin A."/>
            <person name="Bessette D."/>
            <person name="Bloom T."/>
            <person name="Blye J."/>
            <person name="Boguslavskiy L."/>
            <person name="Bonnet C."/>
            <person name="Boukhgalter B."/>
            <person name="Bourzgui I."/>
            <person name="Brown A."/>
            <person name="Cahill P."/>
            <person name="Channer S."/>
            <person name="Cheshatsang Y."/>
            <person name="Chuda L."/>
            <person name="Citroen M."/>
            <person name="Collymore A."/>
            <person name="Cooke P."/>
            <person name="Costello M."/>
            <person name="D'Aco K."/>
            <person name="Daza R."/>
            <person name="De Haan G."/>
            <person name="DeGray S."/>
            <person name="DeMaso C."/>
            <person name="Dhargay N."/>
            <person name="Dooley K."/>
            <person name="Dooley E."/>
            <person name="Doricent M."/>
            <person name="Dorje P."/>
            <person name="Dorjee K."/>
            <person name="Dupes A."/>
            <person name="Elong R."/>
            <person name="Falk J."/>
            <person name="Farina A."/>
            <person name="Faro S."/>
            <person name="Ferguson D."/>
            <person name="Fisher S."/>
            <person name="Foley C.D."/>
            <person name="Franke A."/>
            <person name="Friedrich D."/>
            <person name="Gadbois L."/>
            <person name="Gearin G."/>
            <person name="Gearin C.R."/>
            <person name="Giannoukos G."/>
            <person name="Goode T."/>
            <person name="Graham J."/>
            <person name="Grandbois E."/>
            <person name="Grewal S."/>
            <person name="Gyaltsen K."/>
            <person name="Hafez N."/>
            <person name="Hagos B."/>
            <person name="Hall J."/>
            <person name="Henson C."/>
            <person name="Hollinger A."/>
            <person name="Honan T."/>
            <person name="Huard M.D."/>
            <person name="Hughes L."/>
            <person name="Hurhula B."/>
            <person name="Husby M.E."/>
            <person name="Kamat A."/>
            <person name="Kanga B."/>
            <person name="Kashin S."/>
            <person name="Khazanovich D."/>
            <person name="Kisner P."/>
            <person name="Lance K."/>
            <person name="Lara M."/>
            <person name="Lee W."/>
            <person name="Lennon N."/>
            <person name="Letendre F."/>
            <person name="LeVine R."/>
            <person name="Lipovsky A."/>
            <person name="Liu X."/>
            <person name="Liu J."/>
            <person name="Liu S."/>
            <person name="Lokyitsang T."/>
            <person name="Lokyitsang Y."/>
            <person name="Lubonja R."/>
            <person name="Lui A."/>
            <person name="MacDonald P."/>
            <person name="Magnisalis V."/>
            <person name="Maru K."/>
            <person name="Matthews C."/>
            <person name="McCusker W."/>
            <person name="McDonough S."/>
            <person name="Mehta T."/>
            <person name="Meldrim J."/>
            <person name="Meneus L."/>
            <person name="Mihai O."/>
            <person name="Mihalev A."/>
            <person name="Mihova T."/>
            <person name="Mittelman R."/>
            <person name="Mlenga V."/>
            <person name="Montmayeur A."/>
            <person name="Mulrain L."/>
            <person name="Navidi A."/>
            <person name="Naylor J."/>
            <person name="Negash T."/>
            <person name="Nguyen T."/>
            <person name="Nguyen N."/>
            <person name="Nicol R."/>
            <person name="Norbu C."/>
            <person name="Norbu N."/>
            <person name="Novod N."/>
            <person name="O'Neill B."/>
            <person name="Osman S."/>
            <person name="Markiewicz E."/>
            <person name="Oyono O.L."/>
            <person name="Patti C."/>
            <person name="Phunkhang P."/>
            <person name="Pierre F."/>
            <person name="Priest M."/>
            <person name="Raghuraman S."/>
            <person name="Rege F."/>
            <person name="Reyes R."/>
            <person name="Rise C."/>
            <person name="Rogov P."/>
            <person name="Ross K."/>
            <person name="Ryan E."/>
            <person name="Settipalli S."/>
            <person name="Shea T."/>
            <person name="Sherpa N."/>
            <person name="Shi L."/>
            <person name="Shih D."/>
            <person name="Sparrow T."/>
            <person name="Spaulding J."/>
            <person name="Stalker J."/>
            <person name="Stange-Thomann N."/>
            <person name="Stavropoulos S."/>
            <person name="Stone C."/>
            <person name="Strader C."/>
            <person name="Tesfaye S."/>
            <person name="Thomson T."/>
            <person name="Thoulutsang Y."/>
            <person name="Thoulutsang D."/>
            <person name="Topham K."/>
            <person name="Topping I."/>
            <person name="Tsamla T."/>
            <person name="Vassiliev H."/>
            <person name="Vo A."/>
            <person name="Wangchuk T."/>
            <person name="Wangdi T."/>
            <person name="Weiand M."/>
            <person name="Wilkinson J."/>
            <person name="Wilson A."/>
            <person name="Yadav S."/>
            <person name="Young G."/>
            <person name="Yu Q."/>
            <person name="Zembek L."/>
            <person name="Zhong D."/>
            <person name="Zimmer A."/>
            <person name="Zwirko Z."/>
            <person name="Jaffe D.B."/>
            <person name="Alvarez P."/>
            <person name="Brockman W."/>
            <person name="Butler J."/>
            <person name="Chin C."/>
            <person name="Gnerre S."/>
            <person name="Grabherr M."/>
            <person name="Kleber M."/>
            <person name="Mauceli E."/>
            <person name="MacCallum I."/>
        </authorList>
    </citation>
    <scope>NUCLEOTIDE SEQUENCE [LARGE SCALE GENOMIC DNA]</scope>
    <source>
        <strain evidence="6">Tucson 14024-0371.13</strain>
    </source>
</reference>
<keyword evidence="1" id="KW-0245">EGF-like domain</keyword>
<dbReference type="FunCoup" id="B3MLV9">
    <property type="interactions" value="99"/>
</dbReference>
<feature type="transmembrane region" description="Helical" evidence="3">
    <location>
        <begin position="286"/>
        <end position="309"/>
    </location>
</feature>
<comment type="caution">
    <text evidence="1">Lacks conserved residue(s) required for the propagation of feature annotation.</text>
</comment>
<keyword evidence="1" id="KW-1015">Disulfide bond</keyword>
<dbReference type="STRING" id="7217.B3MLV9"/>
<sequence length="333" mass="37744">MFYIIVFQIIYNFPALVDKFWWSTHSSTLVSVPPMMPIPIIQIFKVIFVLSTIVAVTDCCSSRILLLREHTLNIVQHQHNHLHEHAHELQQQEMAYASQWELQQLQEQQLLEAAAQEAALEANPDLELGIEPISAQSVETSTESSLASEILSSSTYSWSIVDSSTPVTSEITTTPSTTVTHTGEPPPDQSSPSTFAASPTTVPAVDEGKRKNATEVQLLPCSEEYKANFCLNGGRCFHHPMVNSKVLHSCLCKDDYVGERCEYKNWNGGFVYVPPIEKRKVRMAHIVFSFPVLIMLSSLYVLFAAVFMLRNVPDYRQKQQQLHLRKQRFFVRC</sequence>
<dbReference type="PROSITE" id="PS50026">
    <property type="entry name" value="EGF_3"/>
    <property type="match status" value="1"/>
</dbReference>
<gene>
    <name evidence="5" type="primary">Dana\GF14375</name>
    <name evidence="5" type="synonym">dana_GLEANR_15137</name>
    <name evidence="5" type="ORF">GF14375</name>
</gene>
<dbReference type="GO" id="GO:1903688">
    <property type="term" value="P:positive regulation of border follicle cell migration"/>
    <property type="evidence" value="ECO:0007669"/>
    <property type="project" value="EnsemblMetazoa"/>
</dbReference>
<keyword evidence="3" id="KW-0472">Membrane</keyword>
<dbReference type="GO" id="GO:0016325">
    <property type="term" value="P:oocyte microtubule cytoskeleton organization"/>
    <property type="evidence" value="ECO:0007669"/>
    <property type="project" value="EnsemblMetazoa"/>
</dbReference>
<evidence type="ECO:0000313" key="5">
    <source>
        <dbReference type="EMBL" id="EDV31787.2"/>
    </source>
</evidence>
<proteinExistence type="predicted"/>
<dbReference type="GO" id="GO:0008070">
    <property type="term" value="P:maternal determination of dorsal/ventral axis, ovarian follicular epithelium, germ-line encoded"/>
    <property type="evidence" value="ECO:0007669"/>
    <property type="project" value="EnsemblMetazoa"/>
</dbReference>
<evidence type="ECO:0000313" key="6">
    <source>
        <dbReference type="Proteomes" id="UP000007801"/>
    </source>
</evidence>
<dbReference type="SUPFAM" id="SSF57196">
    <property type="entry name" value="EGF/Laminin"/>
    <property type="match status" value="1"/>
</dbReference>
<dbReference type="OrthoDB" id="6133584at2759"/>
<dbReference type="eggNOG" id="ENOG502QS97">
    <property type="taxonomic scope" value="Eukaryota"/>
</dbReference>